<protein>
    <submittedName>
        <fullName evidence="4">Rhamnogalacturonan acetylesterase</fullName>
    </submittedName>
</protein>
<dbReference type="CDD" id="cd01821">
    <property type="entry name" value="Rhamnogalacturan_acetylesterase_like"/>
    <property type="match status" value="1"/>
</dbReference>
<feature type="domain" description="SGNH hydrolase-type esterase" evidence="3">
    <location>
        <begin position="34"/>
        <end position="228"/>
    </location>
</feature>
<gene>
    <name evidence="4" type="ORF">Q73A0000_08615</name>
</gene>
<reference evidence="4 5" key="1">
    <citation type="submission" date="2019-05" db="EMBL/GenBank/DDBJ databases">
        <title>Chryseobacterium sp. isolated from King George Island, maritime Antarctica.</title>
        <authorList>
            <person name="Peng X."/>
        </authorList>
    </citation>
    <scope>NUCLEOTIDE SEQUENCE [LARGE SCALE GENOMIC DNA]</scope>
    <source>
        <strain evidence="4 5">7-3A</strain>
    </source>
</reference>
<dbReference type="Gene3D" id="3.40.50.1110">
    <property type="entry name" value="SGNH hydrolase"/>
    <property type="match status" value="1"/>
</dbReference>
<dbReference type="PANTHER" id="PTHR43695:SF1">
    <property type="entry name" value="RHAMNOGALACTURONAN ACETYLESTERASE"/>
    <property type="match status" value="1"/>
</dbReference>
<organism evidence="4 5">
    <name type="scientific">Kaistella flava</name>
    <name type="common">ex Peng et al. 2021</name>
    <dbReference type="NCBI Taxonomy" id="2038776"/>
    <lineage>
        <taxon>Bacteria</taxon>
        <taxon>Pseudomonadati</taxon>
        <taxon>Bacteroidota</taxon>
        <taxon>Flavobacteriia</taxon>
        <taxon>Flavobacteriales</taxon>
        <taxon>Weeksellaceae</taxon>
        <taxon>Chryseobacterium group</taxon>
        <taxon>Kaistella</taxon>
    </lineage>
</organism>
<dbReference type="Proteomes" id="UP000594195">
    <property type="component" value="Chromosome"/>
</dbReference>
<dbReference type="PANTHER" id="PTHR43695">
    <property type="entry name" value="PUTATIVE (AFU_ORTHOLOGUE AFUA_2G17250)-RELATED"/>
    <property type="match status" value="1"/>
</dbReference>
<accession>A0A7M2YCG9</accession>
<dbReference type="InterPro" id="IPR037459">
    <property type="entry name" value="RhgT-like"/>
</dbReference>
<dbReference type="EMBL" id="CP040442">
    <property type="protein sequence ID" value="QOW11958.1"/>
    <property type="molecule type" value="Genomic_DNA"/>
</dbReference>
<evidence type="ECO:0000256" key="1">
    <source>
        <dbReference type="ARBA" id="ARBA00008668"/>
    </source>
</evidence>
<dbReference type="InterPro" id="IPR013830">
    <property type="entry name" value="SGNH_hydro"/>
</dbReference>
<dbReference type="SUPFAM" id="SSF52266">
    <property type="entry name" value="SGNH hydrolase"/>
    <property type="match status" value="1"/>
</dbReference>
<keyword evidence="5" id="KW-1185">Reference proteome</keyword>
<comment type="similarity">
    <text evidence="1">Belongs to the 'GDSL' lipolytic enzyme family.</text>
</comment>
<evidence type="ECO:0000259" key="3">
    <source>
        <dbReference type="Pfam" id="PF13472"/>
    </source>
</evidence>
<dbReference type="PROSITE" id="PS51257">
    <property type="entry name" value="PROKAR_LIPOPROTEIN"/>
    <property type="match status" value="1"/>
</dbReference>
<name>A0A7M2YCG9_9FLAO</name>
<evidence type="ECO:0000313" key="5">
    <source>
        <dbReference type="Proteomes" id="UP000594195"/>
    </source>
</evidence>
<keyword evidence="2" id="KW-0378">Hydrolase</keyword>
<dbReference type="InterPro" id="IPR036514">
    <property type="entry name" value="SGNH_hydro_sf"/>
</dbReference>
<sequence>MKLHHLIIVSILILCSCKSGDSMKKSDKITIFTIGDSTMANKVDPDKNPERGWVQVLPQFFNDHVIIKNHAVNGRSTKSFRTLGHWQKVVDSLKPGNYLFIQFGHNDAKETDSARYTNPQTSYRHNLMNYITEARSKGAIPIMFSSIARRKFNEQGVLLDSHGNYTLIARLVAREMNVPFFDMQYLTENLEMIYGVENSKKLHLHYLPGEHPYYPKGIDDNTHLSVLGATEVAKLFVKELEIQKHPLSYYLQIKN</sequence>
<dbReference type="GO" id="GO:0016788">
    <property type="term" value="F:hydrolase activity, acting on ester bonds"/>
    <property type="evidence" value="ECO:0007669"/>
    <property type="project" value="UniProtKB-ARBA"/>
</dbReference>
<evidence type="ECO:0000313" key="4">
    <source>
        <dbReference type="EMBL" id="QOW11958.1"/>
    </source>
</evidence>
<dbReference type="Pfam" id="PF13472">
    <property type="entry name" value="Lipase_GDSL_2"/>
    <property type="match status" value="1"/>
</dbReference>
<dbReference type="KEGG" id="kfa:Q73A0000_08615"/>
<dbReference type="AlphaFoldDB" id="A0A7M2YCG9"/>
<evidence type="ECO:0000256" key="2">
    <source>
        <dbReference type="ARBA" id="ARBA00022801"/>
    </source>
</evidence>
<proteinExistence type="inferred from homology"/>